<dbReference type="PANTHER" id="PTHR33620">
    <property type="entry name" value="UREASE ACCESSORY PROTEIN F"/>
    <property type="match status" value="1"/>
</dbReference>
<keyword evidence="3" id="KW-0963">Cytoplasm</keyword>
<comment type="function">
    <text evidence="3">Required for maturation of urease via the functional incorporation of the urease nickel metallocenter.</text>
</comment>
<protein>
    <recommendedName>
        <fullName evidence="3">Urease accessory protein UreF</fullName>
    </recommendedName>
</protein>
<evidence type="ECO:0000313" key="5">
    <source>
        <dbReference type="Proteomes" id="UP000236752"/>
    </source>
</evidence>
<comment type="subcellular location">
    <subcellularLocation>
        <location evidence="3">Cytoplasm</location>
    </subcellularLocation>
</comment>
<dbReference type="GO" id="GO:0005737">
    <property type="term" value="C:cytoplasm"/>
    <property type="evidence" value="ECO:0007669"/>
    <property type="project" value="UniProtKB-SubCell"/>
</dbReference>
<dbReference type="AlphaFoldDB" id="A0A1H6APF7"/>
<keyword evidence="5" id="KW-1185">Reference proteome</keyword>
<evidence type="ECO:0000256" key="1">
    <source>
        <dbReference type="ARBA" id="ARBA00022988"/>
    </source>
</evidence>
<sequence>MIIRTATVLTPTCMPMADPFLTLHQVFSPAFPTGGFAYSHGLEAMVAEGRVASVGDMEDWLETVLRFGAGATDAALFCCAYDAGDDLAEVAELAAALSGTEERRRETMLQGAAFAATMRKVWQLDLPDMAYPVAAGRAAALMGLPRIPSAEACLLGMASNLVHAGVRLIPLGQSDGQAVLAKAAAICSDVVAQAADTPIDDIGGFAPLIDISSARHEVLETRLFRS</sequence>
<dbReference type="Gene3D" id="1.10.4190.10">
    <property type="entry name" value="Urease accessory protein UreF"/>
    <property type="match status" value="1"/>
</dbReference>
<dbReference type="HAMAP" id="MF_01385">
    <property type="entry name" value="UreF"/>
    <property type="match status" value="1"/>
</dbReference>
<keyword evidence="1 3" id="KW-0996">Nickel insertion</keyword>
<dbReference type="EMBL" id="FNUZ01000005">
    <property type="protein sequence ID" value="SEG50598.1"/>
    <property type="molecule type" value="Genomic_DNA"/>
</dbReference>
<dbReference type="InterPro" id="IPR038277">
    <property type="entry name" value="UreF_sf"/>
</dbReference>
<dbReference type="Proteomes" id="UP000236752">
    <property type="component" value="Unassembled WGS sequence"/>
</dbReference>
<dbReference type="PANTHER" id="PTHR33620:SF1">
    <property type="entry name" value="UREASE ACCESSORY PROTEIN F"/>
    <property type="match status" value="1"/>
</dbReference>
<organism evidence="4 5">
    <name type="scientific">Thalassococcus halodurans</name>
    <dbReference type="NCBI Taxonomy" id="373675"/>
    <lineage>
        <taxon>Bacteria</taxon>
        <taxon>Pseudomonadati</taxon>
        <taxon>Pseudomonadota</taxon>
        <taxon>Alphaproteobacteria</taxon>
        <taxon>Rhodobacterales</taxon>
        <taxon>Roseobacteraceae</taxon>
        <taxon>Thalassococcus</taxon>
    </lineage>
</organism>
<dbReference type="GO" id="GO:0016151">
    <property type="term" value="F:nickel cation binding"/>
    <property type="evidence" value="ECO:0007669"/>
    <property type="project" value="UniProtKB-UniRule"/>
</dbReference>
<evidence type="ECO:0000256" key="3">
    <source>
        <dbReference type="HAMAP-Rule" id="MF_01385"/>
    </source>
</evidence>
<dbReference type="PIRSF" id="PIRSF009467">
    <property type="entry name" value="Ureas_acces_UreF"/>
    <property type="match status" value="1"/>
</dbReference>
<evidence type="ECO:0000256" key="2">
    <source>
        <dbReference type="ARBA" id="ARBA00023186"/>
    </source>
</evidence>
<comment type="subunit">
    <text evidence="3">UreD, UreF and UreG form a complex that acts as a GTP-hydrolysis-dependent molecular chaperone, activating the urease apoprotein by helping to assemble the nickel containing metallocenter of UreC. The UreE protein probably delivers the nickel.</text>
</comment>
<comment type="similarity">
    <text evidence="3">Belongs to the UreF family.</text>
</comment>
<name>A0A1H6APF7_9RHOB</name>
<proteinExistence type="inferred from homology"/>
<keyword evidence="2 3" id="KW-0143">Chaperone</keyword>
<dbReference type="InterPro" id="IPR002639">
    <property type="entry name" value="UreF"/>
</dbReference>
<evidence type="ECO:0000313" key="4">
    <source>
        <dbReference type="EMBL" id="SEG50598.1"/>
    </source>
</evidence>
<dbReference type="Pfam" id="PF01730">
    <property type="entry name" value="UreF"/>
    <property type="match status" value="1"/>
</dbReference>
<reference evidence="4 5" key="1">
    <citation type="submission" date="2016-10" db="EMBL/GenBank/DDBJ databases">
        <authorList>
            <person name="de Groot N.N."/>
        </authorList>
    </citation>
    <scope>NUCLEOTIDE SEQUENCE [LARGE SCALE GENOMIC DNA]</scope>
    <source>
        <strain evidence="4 5">DSM 26915</strain>
    </source>
</reference>
<gene>
    <name evidence="3" type="primary">ureF</name>
    <name evidence="4" type="ORF">SAMN04488045_3080</name>
</gene>
<accession>A0A1H6APF7</accession>